<dbReference type="PANTHER" id="PTHR19241">
    <property type="entry name" value="ATP-BINDING CASSETTE TRANSPORTER"/>
    <property type="match status" value="1"/>
</dbReference>
<evidence type="ECO:0000256" key="2">
    <source>
        <dbReference type="ARBA" id="ARBA00022448"/>
    </source>
</evidence>
<feature type="compositionally biased region" description="Polar residues" evidence="6">
    <location>
        <begin position="485"/>
        <end position="496"/>
    </location>
</feature>
<dbReference type="VEuPathDB" id="FungiDB:PC110_g13209"/>
<dbReference type="VEuPathDB" id="FungiDB:PC110_g13210"/>
<keyword evidence="4 7" id="KW-1133">Transmembrane helix</keyword>
<dbReference type="GO" id="GO:0140359">
    <property type="term" value="F:ABC-type transporter activity"/>
    <property type="evidence" value="ECO:0007669"/>
    <property type="project" value="InterPro"/>
</dbReference>
<reference evidence="9" key="1">
    <citation type="submission" date="2021-01" db="EMBL/GenBank/DDBJ databases">
        <title>Phytophthora aleatoria, a newly-described species from Pinus radiata is distinct from Phytophthora cactorum isolates based on comparative genomics.</title>
        <authorList>
            <person name="Mcdougal R."/>
            <person name="Panda P."/>
            <person name="Williams N."/>
            <person name="Studholme D.J."/>
        </authorList>
    </citation>
    <scope>NUCLEOTIDE SEQUENCE</scope>
    <source>
        <strain evidence="9">NZFS 3830</strain>
    </source>
</reference>
<name>A0A8T1U978_9STRA</name>
<dbReference type="Pfam" id="PF01061">
    <property type="entry name" value="ABC2_membrane"/>
    <property type="match status" value="1"/>
</dbReference>
<dbReference type="AlphaFoldDB" id="A0A8T1U978"/>
<protein>
    <recommendedName>
        <fullName evidence="8">ABC-2 type transporter transmembrane domain-containing protein</fullName>
    </recommendedName>
</protein>
<accession>A0A8T1U978</accession>
<keyword evidence="5 7" id="KW-0472">Membrane</keyword>
<proteinExistence type="predicted"/>
<evidence type="ECO:0000313" key="10">
    <source>
        <dbReference type="Proteomes" id="UP000688947"/>
    </source>
</evidence>
<keyword evidence="2" id="KW-0813">Transport</keyword>
<evidence type="ECO:0000256" key="5">
    <source>
        <dbReference type="ARBA" id="ARBA00023136"/>
    </source>
</evidence>
<dbReference type="OrthoDB" id="105427at2759"/>
<feature type="transmembrane region" description="Helical" evidence="7">
    <location>
        <begin position="217"/>
        <end position="249"/>
    </location>
</feature>
<dbReference type="GO" id="GO:0016020">
    <property type="term" value="C:membrane"/>
    <property type="evidence" value="ECO:0007669"/>
    <property type="project" value="UniProtKB-SubCell"/>
</dbReference>
<dbReference type="EMBL" id="JAENGZ010000514">
    <property type="protein sequence ID" value="KAG6957951.1"/>
    <property type="molecule type" value="Genomic_DNA"/>
</dbReference>
<feature type="domain" description="ABC-2 type transporter transmembrane" evidence="8">
    <location>
        <begin position="148"/>
        <end position="280"/>
    </location>
</feature>
<organism evidence="9 10">
    <name type="scientific">Phytophthora cactorum</name>
    <dbReference type="NCBI Taxonomy" id="29920"/>
    <lineage>
        <taxon>Eukaryota</taxon>
        <taxon>Sar</taxon>
        <taxon>Stramenopiles</taxon>
        <taxon>Oomycota</taxon>
        <taxon>Peronosporomycetes</taxon>
        <taxon>Peronosporales</taxon>
        <taxon>Peronosporaceae</taxon>
        <taxon>Phytophthora</taxon>
    </lineage>
</organism>
<evidence type="ECO:0000256" key="1">
    <source>
        <dbReference type="ARBA" id="ARBA00004141"/>
    </source>
</evidence>
<feature type="region of interest" description="Disordered" evidence="6">
    <location>
        <begin position="484"/>
        <end position="505"/>
    </location>
</feature>
<dbReference type="InterPro" id="IPR013525">
    <property type="entry name" value="ABC2_TM"/>
</dbReference>
<comment type="subcellular location">
    <subcellularLocation>
        <location evidence="1">Membrane</location>
        <topology evidence="1">Multi-pass membrane protein</topology>
    </subcellularLocation>
</comment>
<evidence type="ECO:0000259" key="8">
    <source>
        <dbReference type="Pfam" id="PF01061"/>
    </source>
</evidence>
<evidence type="ECO:0000256" key="7">
    <source>
        <dbReference type="SAM" id="Phobius"/>
    </source>
</evidence>
<evidence type="ECO:0000313" key="9">
    <source>
        <dbReference type="EMBL" id="KAG6957951.1"/>
    </source>
</evidence>
<evidence type="ECO:0000256" key="6">
    <source>
        <dbReference type="SAM" id="MobiDB-lite"/>
    </source>
</evidence>
<comment type="caution">
    <text evidence="9">The sequence shown here is derived from an EMBL/GenBank/DDBJ whole genome shotgun (WGS) entry which is preliminary data.</text>
</comment>
<sequence length="505" mass="56500">MVEDTKHALHPMSDIGRLGSMTVILASSGAGKSTFLQALTGKLQDNSKTEIGAEILYLGWKGEDVDLIKLTQLVDQTDSRIPTDQPQEMRDIAATKILTISKGFSEHQFESPEVFKKAKSVANLARSKKKSEFGLAFVASTMLLLNRKIERSSFAMGKSIEALIIGLVMGMIYFDASSTYYLRLIFFSTALFQRQARQQITISFQLRKVFYKQRPRSFFRTTSYAIAESVVHIPANMTVSFVLGTFFYFMSGLTRTFEKYIVFCLELLAFQHAISTYMTILECSILQYYSEERQLLQKVIAHDEPGRMVALVVTVMDAIAVLRAVAAHACRSTSPYLIVDIILFGTLEYWLVGRSDNGGDFFSFIFVFYLYTSARTPPASSHVNEKATSGSRNLMPSSYSPEALVSGQFGDIIAVISGDNTTDVTVAQYIEETYAFRPNRKYNFMVDLVVIWACIDEDDARNGEKSELIVKRRLDMDSVWKGSDVSDNTTAGSTSKKAGGIYRKA</sequence>
<keyword evidence="3 7" id="KW-0812">Transmembrane</keyword>
<evidence type="ECO:0000256" key="4">
    <source>
        <dbReference type="ARBA" id="ARBA00022989"/>
    </source>
</evidence>
<dbReference type="Proteomes" id="UP000688947">
    <property type="component" value="Unassembled WGS sequence"/>
</dbReference>
<gene>
    <name evidence="9" type="ORF">JG687_00009673</name>
</gene>
<evidence type="ECO:0000256" key="3">
    <source>
        <dbReference type="ARBA" id="ARBA00022692"/>
    </source>
</evidence>